<dbReference type="SUPFAM" id="SSF55248">
    <property type="entry name" value="PCD-like"/>
    <property type="match status" value="1"/>
</dbReference>
<dbReference type="GO" id="GO:0006729">
    <property type="term" value="P:tetrahydrobiopterin biosynthetic process"/>
    <property type="evidence" value="ECO:0007669"/>
    <property type="project" value="InterPro"/>
</dbReference>
<dbReference type="GO" id="GO:0008124">
    <property type="term" value="F:4-alpha-hydroxytetrahydrobiopterin dehydratase activity"/>
    <property type="evidence" value="ECO:0007669"/>
    <property type="project" value="UniProtKB-UniRule"/>
</dbReference>
<sequence>MNRLSPDEITLHMEQIHGWTRQGEALCKTYKLSGFPAAIAFVTQIGFLAEAAGHHPDIDIRYNKVTLTLTTHDAGGLTMKDFALAAAADEAMG</sequence>
<evidence type="ECO:0000256" key="1">
    <source>
        <dbReference type="ARBA" id="ARBA00001554"/>
    </source>
</evidence>
<organism evidence="5 6">
    <name type="scientific">Candidatus Viridilinea mediisalina</name>
    <dbReference type="NCBI Taxonomy" id="2024553"/>
    <lineage>
        <taxon>Bacteria</taxon>
        <taxon>Bacillati</taxon>
        <taxon>Chloroflexota</taxon>
        <taxon>Chloroflexia</taxon>
        <taxon>Chloroflexales</taxon>
        <taxon>Chloroflexineae</taxon>
        <taxon>Oscillochloridaceae</taxon>
        <taxon>Candidatus Viridilinea</taxon>
    </lineage>
</organism>
<dbReference type="Pfam" id="PF01329">
    <property type="entry name" value="Pterin_4a"/>
    <property type="match status" value="1"/>
</dbReference>
<keyword evidence="6" id="KW-1185">Reference proteome</keyword>
<dbReference type="CDD" id="cd00488">
    <property type="entry name" value="PCD_DCoH"/>
    <property type="match status" value="1"/>
</dbReference>
<dbReference type="AlphaFoldDB" id="A0A2A6RPJ4"/>
<dbReference type="InterPro" id="IPR036428">
    <property type="entry name" value="PCD_sf"/>
</dbReference>
<dbReference type="RefSeq" id="WP_097642257.1">
    <property type="nucleotide sequence ID" value="NZ_NQWI01000003.1"/>
</dbReference>
<proteinExistence type="inferred from homology"/>
<dbReference type="NCBIfam" id="NF002017">
    <property type="entry name" value="PRK00823.1-2"/>
    <property type="match status" value="1"/>
</dbReference>
<dbReference type="OrthoDB" id="9800108at2"/>
<dbReference type="EMBL" id="NQWI01000003">
    <property type="protein sequence ID" value="PDW04845.1"/>
    <property type="molecule type" value="Genomic_DNA"/>
</dbReference>
<dbReference type="PANTHER" id="PTHR12599:SF0">
    <property type="entry name" value="PTERIN-4-ALPHA-CARBINOLAMINE DEHYDRATASE"/>
    <property type="match status" value="1"/>
</dbReference>
<dbReference type="InterPro" id="IPR001533">
    <property type="entry name" value="Pterin_deHydtase"/>
</dbReference>
<comment type="caution">
    <text evidence="5">The sequence shown here is derived from an EMBL/GenBank/DDBJ whole genome shotgun (WGS) entry which is preliminary data.</text>
</comment>
<dbReference type="PANTHER" id="PTHR12599">
    <property type="entry name" value="PTERIN-4-ALPHA-CARBINOLAMINE DEHYDRATASE"/>
    <property type="match status" value="1"/>
</dbReference>
<dbReference type="EC" id="4.2.1.96" evidence="4"/>
<comment type="similarity">
    <text evidence="2 4">Belongs to the pterin-4-alpha-carbinolamine dehydratase family.</text>
</comment>
<reference evidence="6" key="1">
    <citation type="submission" date="2017-08" db="EMBL/GenBank/DDBJ databases">
        <authorList>
            <person name="Grouzdev D.S."/>
            <person name="Gaisin V.A."/>
            <person name="Rysina M.S."/>
            <person name="Gorlenko V.M."/>
        </authorList>
    </citation>
    <scope>NUCLEOTIDE SEQUENCE [LARGE SCALE GENOMIC DNA]</scope>
    <source>
        <strain evidence="6">Kir15-3F</strain>
    </source>
</reference>
<accession>A0A2A6RPJ4</accession>
<name>A0A2A6RPJ4_9CHLR</name>
<evidence type="ECO:0000256" key="2">
    <source>
        <dbReference type="ARBA" id="ARBA00006472"/>
    </source>
</evidence>
<evidence type="ECO:0000256" key="3">
    <source>
        <dbReference type="ARBA" id="ARBA00023239"/>
    </source>
</evidence>
<keyword evidence="3 4" id="KW-0456">Lyase</keyword>
<dbReference type="Proteomes" id="UP000220527">
    <property type="component" value="Unassembled WGS sequence"/>
</dbReference>
<evidence type="ECO:0000313" key="5">
    <source>
        <dbReference type="EMBL" id="PDW04845.1"/>
    </source>
</evidence>
<comment type="catalytic activity">
    <reaction evidence="1 4">
        <text>(4aS,6R)-4a-hydroxy-L-erythro-5,6,7,8-tetrahydrobiopterin = (6R)-L-erythro-6,7-dihydrobiopterin + H2O</text>
        <dbReference type="Rhea" id="RHEA:11920"/>
        <dbReference type="ChEBI" id="CHEBI:15377"/>
        <dbReference type="ChEBI" id="CHEBI:15642"/>
        <dbReference type="ChEBI" id="CHEBI:43120"/>
        <dbReference type="EC" id="4.2.1.96"/>
    </reaction>
</comment>
<evidence type="ECO:0000313" key="6">
    <source>
        <dbReference type="Proteomes" id="UP000220527"/>
    </source>
</evidence>
<dbReference type="Gene3D" id="3.30.1360.20">
    <property type="entry name" value="Transcriptional coactivator/pterin dehydratase"/>
    <property type="match status" value="1"/>
</dbReference>
<protein>
    <recommendedName>
        <fullName evidence="4">Putative pterin-4-alpha-carbinolamine dehydratase</fullName>
        <shortName evidence="4">PHS</shortName>
        <ecNumber evidence="4">4.2.1.96</ecNumber>
    </recommendedName>
    <alternativeName>
        <fullName evidence="4">4-alpha-hydroxy-tetrahydropterin dehydratase</fullName>
    </alternativeName>
    <alternativeName>
        <fullName evidence="4">Pterin carbinolamine dehydratase</fullName>
        <shortName evidence="4">PCD</shortName>
    </alternativeName>
</protein>
<gene>
    <name evidence="5" type="ORF">CJ255_01150</name>
</gene>
<evidence type="ECO:0000256" key="4">
    <source>
        <dbReference type="HAMAP-Rule" id="MF_00434"/>
    </source>
</evidence>
<dbReference type="HAMAP" id="MF_00434">
    <property type="entry name" value="Pterin_4_alpha"/>
    <property type="match status" value="1"/>
</dbReference>